<dbReference type="InterPro" id="IPR008538">
    <property type="entry name" value="Uma2"/>
</dbReference>
<dbReference type="AlphaFoldDB" id="A0A2T1DCJ1"/>
<evidence type="ECO:0000259" key="1">
    <source>
        <dbReference type="Pfam" id="PF05685"/>
    </source>
</evidence>
<dbReference type="InterPro" id="IPR012296">
    <property type="entry name" value="Nuclease_put_TT1808"/>
</dbReference>
<dbReference type="GO" id="GO:0004519">
    <property type="term" value="F:endonuclease activity"/>
    <property type="evidence" value="ECO:0007669"/>
    <property type="project" value="UniProtKB-KW"/>
</dbReference>
<dbReference type="RefSeq" id="WP_073073270.1">
    <property type="nucleotide sequence ID" value="NZ_MPPI01000021.1"/>
</dbReference>
<comment type="caution">
    <text evidence="2">The sequence shown here is derived from an EMBL/GenBank/DDBJ whole genome shotgun (WGS) entry which is preliminary data.</text>
</comment>
<dbReference type="OrthoDB" id="454453at2"/>
<dbReference type="Proteomes" id="UP000238634">
    <property type="component" value="Unassembled WGS sequence"/>
</dbReference>
<dbReference type="Pfam" id="PF05685">
    <property type="entry name" value="Uma2"/>
    <property type="match status" value="1"/>
</dbReference>
<keyword evidence="2" id="KW-0540">Nuclease</keyword>
<keyword evidence="3" id="KW-1185">Reference proteome</keyword>
<sequence length="202" mass="23252">MQLTSLTLNLKPALELTDEQFEQICRANRDLRFERTSQGELIVMSPTGGETGNWNSGLTGQLWFWNQQKKLGKSFDSSTGFKLPNGATRPLRYLRSSASDATWVQQDRWDSLTPEQKKKFIPLCPDFVIELRSPTDDLEDARAKIREYLENGASLGWLINPQDQQVEIYRPGQPIEILDRPNPLSEETVLPEFILDLREIWN</sequence>
<dbReference type="Gene3D" id="3.90.1570.10">
    <property type="entry name" value="tt1808, chain A"/>
    <property type="match status" value="1"/>
</dbReference>
<accession>A0A2T1DCJ1</accession>
<keyword evidence="2" id="KW-0378">Hydrolase</keyword>
<feature type="domain" description="Putative restriction endonuclease" evidence="1">
    <location>
        <begin position="19"/>
        <end position="197"/>
    </location>
</feature>
<dbReference type="STRING" id="1920490.GCA_001895925_01072"/>
<dbReference type="EMBL" id="PVWG01000019">
    <property type="protein sequence ID" value="PSB18195.1"/>
    <property type="molecule type" value="Genomic_DNA"/>
</dbReference>
<dbReference type="CDD" id="cd06260">
    <property type="entry name" value="DUF820-like"/>
    <property type="match status" value="1"/>
</dbReference>
<reference evidence="2 3" key="1">
    <citation type="submission" date="2018-02" db="EMBL/GenBank/DDBJ databases">
        <authorList>
            <person name="Cohen D.B."/>
            <person name="Kent A.D."/>
        </authorList>
    </citation>
    <scope>NUCLEOTIDE SEQUENCE [LARGE SCALE GENOMIC DNA]</scope>
    <source>
        <strain evidence="2 3">ULC007</strain>
    </source>
</reference>
<dbReference type="SUPFAM" id="SSF52980">
    <property type="entry name" value="Restriction endonuclease-like"/>
    <property type="match status" value="1"/>
</dbReference>
<organism evidence="2 3">
    <name type="scientific">Phormidesmis priestleyi ULC007</name>
    <dbReference type="NCBI Taxonomy" id="1920490"/>
    <lineage>
        <taxon>Bacteria</taxon>
        <taxon>Bacillati</taxon>
        <taxon>Cyanobacteriota</taxon>
        <taxon>Cyanophyceae</taxon>
        <taxon>Leptolyngbyales</taxon>
        <taxon>Leptolyngbyaceae</taxon>
        <taxon>Phormidesmis</taxon>
    </lineage>
</organism>
<protein>
    <submittedName>
        <fullName evidence="2">Uma2 family endonuclease</fullName>
    </submittedName>
</protein>
<name>A0A2T1DCJ1_9CYAN</name>
<evidence type="ECO:0000313" key="2">
    <source>
        <dbReference type="EMBL" id="PSB18195.1"/>
    </source>
</evidence>
<dbReference type="PANTHER" id="PTHR34107">
    <property type="entry name" value="SLL0198 PROTEIN-RELATED"/>
    <property type="match status" value="1"/>
</dbReference>
<reference evidence="2 3" key="2">
    <citation type="submission" date="2018-03" db="EMBL/GenBank/DDBJ databases">
        <title>The ancient ancestry and fast evolution of plastids.</title>
        <authorList>
            <person name="Moore K.R."/>
            <person name="Magnabosco C."/>
            <person name="Momper L."/>
            <person name="Gold D.A."/>
            <person name="Bosak T."/>
            <person name="Fournier G.P."/>
        </authorList>
    </citation>
    <scope>NUCLEOTIDE SEQUENCE [LARGE SCALE GENOMIC DNA]</scope>
    <source>
        <strain evidence="2 3">ULC007</strain>
    </source>
</reference>
<evidence type="ECO:0000313" key="3">
    <source>
        <dbReference type="Proteomes" id="UP000238634"/>
    </source>
</evidence>
<keyword evidence="2" id="KW-0255">Endonuclease</keyword>
<proteinExistence type="predicted"/>
<dbReference type="InterPro" id="IPR011335">
    <property type="entry name" value="Restrct_endonuc-II-like"/>
</dbReference>
<dbReference type="PANTHER" id="PTHR34107:SF7">
    <property type="entry name" value="SLR2092 PROTEIN"/>
    <property type="match status" value="1"/>
</dbReference>
<gene>
    <name evidence="2" type="ORF">C7B65_15940</name>
</gene>